<comment type="caution">
    <text evidence="2">The sequence shown here is derived from an EMBL/GenBank/DDBJ whole genome shotgun (WGS) entry which is preliminary data.</text>
</comment>
<feature type="region of interest" description="Disordered" evidence="1">
    <location>
        <begin position="1"/>
        <end position="21"/>
    </location>
</feature>
<gene>
    <name evidence="2" type="ORF">GCM10009827_055890</name>
</gene>
<keyword evidence="3" id="KW-1185">Reference proteome</keyword>
<organism evidence="2 3">
    <name type="scientific">Dactylosporangium maewongense</name>
    <dbReference type="NCBI Taxonomy" id="634393"/>
    <lineage>
        <taxon>Bacteria</taxon>
        <taxon>Bacillati</taxon>
        <taxon>Actinomycetota</taxon>
        <taxon>Actinomycetes</taxon>
        <taxon>Micromonosporales</taxon>
        <taxon>Micromonosporaceae</taxon>
        <taxon>Dactylosporangium</taxon>
    </lineage>
</organism>
<evidence type="ECO:0000256" key="1">
    <source>
        <dbReference type="SAM" id="MobiDB-lite"/>
    </source>
</evidence>
<reference evidence="3" key="1">
    <citation type="journal article" date="2019" name="Int. J. Syst. Evol. Microbiol.">
        <title>The Global Catalogue of Microorganisms (GCM) 10K type strain sequencing project: providing services to taxonomists for standard genome sequencing and annotation.</title>
        <authorList>
            <consortium name="The Broad Institute Genomics Platform"/>
            <consortium name="The Broad Institute Genome Sequencing Center for Infectious Disease"/>
            <person name="Wu L."/>
            <person name="Ma J."/>
        </authorList>
    </citation>
    <scope>NUCLEOTIDE SEQUENCE [LARGE SCALE GENOMIC DNA]</scope>
    <source>
        <strain evidence="3">JCM 15933</strain>
    </source>
</reference>
<protein>
    <submittedName>
        <fullName evidence="2">Uncharacterized protein</fullName>
    </submittedName>
</protein>
<sequence length="180" mass="19761">MAARDHPTTERETPLPRPGTVPRMGMYLVDVRPGNWEYATQLDRALSERGLGAYPGPSQEGADRFEEKLSPPMDGFADLCERHGATDVLEAALFVPVPFDGLITLPVGNAYDDERTVVLSSHRLRDLVAPLVADVRLPSPLPRGPLALVTGIDDPVAFYVAMYRQSAEHSLRHGCPLTYI</sequence>
<dbReference type="EMBL" id="BAAAQD010000011">
    <property type="protein sequence ID" value="GAA1530982.1"/>
    <property type="molecule type" value="Genomic_DNA"/>
</dbReference>
<feature type="compositionally biased region" description="Basic and acidic residues" evidence="1">
    <location>
        <begin position="1"/>
        <end position="14"/>
    </location>
</feature>
<proteinExistence type="predicted"/>
<dbReference type="Proteomes" id="UP001501470">
    <property type="component" value="Unassembled WGS sequence"/>
</dbReference>
<evidence type="ECO:0000313" key="3">
    <source>
        <dbReference type="Proteomes" id="UP001501470"/>
    </source>
</evidence>
<name>A0ABP4LUL4_9ACTN</name>
<accession>A0ABP4LUL4</accession>
<evidence type="ECO:0000313" key="2">
    <source>
        <dbReference type="EMBL" id="GAA1530982.1"/>
    </source>
</evidence>